<keyword evidence="1" id="KW-0479">Metal-binding</keyword>
<dbReference type="PROSITE" id="PS50135">
    <property type="entry name" value="ZF_ZZ_2"/>
    <property type="match status" value="1"/>
</dbReference>
<dbReference type="CDD" id="cd02335">
    <property type="entry name" value="ZZ_ADA2"/>
    <property type="match status" value="1"/>
</dbReference>
<evidence type="ECO:0000256" key="4">
    <source>
        <dbReference type="PROSITE-ProRule" id="PRU00228"/>
    </source>
</evidence>
<dbReference type="InterPro" id="IPR017884">
    <property type="entry name" value="SANT_dom"/>
</dbReference>
<evidence type="ECO:0000256" key="5">
    <source>
        <dbReference type="SAM" id="MobiDB-lite"/>
    </source>
</evidence>
<sequence length="430" mass="50585">MLRNQGAQFHCNCCKRDITESIRIKCAKCTDFDLCISCLASGREVAEHKKDHPYFIFTDTKLHIFSKDWAVEEEQLLLEAIQLYGLGNWFEVSRHVGTKTEDECEDHYVQVYIESPVFPLPHPDKILDPNNPNHQSEYYDDPTKNPLETTFLGQLSALTNKRSPKKKPLRSNPIESGFNKVARYRNSLMFKAGYMKMRNEFETEYDCEAEKLIANIGFNDNHIPWSKKMEIFKIFEERVLEREKRKQFLVERGLLDSDKPKNKFQTMEERDLFIKLKLFSRFHKSEEEHLAFCDSILQELRLKKEIQKFQLLRRRGFLNIPDEPITKSTRSERSSKRSKTKMMKQPMQLPEPDAKMSLSSAEKELCSLIALDPKNFLVLKKVLINEYTKSHFRLLRGNTLNIIENFGIDSAQSRLIMNFFVFNNWISLVD</sequence>
<dbReference type="Proteomes" id="UP001149090">
    <property type="component" value="Unassembled WGS sequence"/>
</dbReference>
<dbReference type="PROSITE" id="PS50090">
    <property type="entry name" value="MYB_LIKE"/>
    <property type="match status" value="1"/>
</dbReference>
<dbReference type="InterPro" id="IPR009057">
    <property type="entry name" value="Homeodomain-like_sf"/>
</dbReference>
<dbReference type="InterPro" id="IPR001005">
    <property type="entry name" value="SANT/Myb"/>
</dbReference>
<dbReference type="OMA" id="KLKFNRT"/>
<proteinExistence type="predicted"/>
<dbReference type="GO" id="GO:0006357">
    <property type="term" value="P:regulation of transcription by RNA polymerase II"/>
    <property type="evidence" value="ECO:0007669"/>
    <property type="project" value="TreeGrafter"/>
</dbReference>
<keyword evidence="3" id="KW-0862">Zinc</keyword>
<evidence type="ECO:0000259" key="7">
    <source>
        <dbReference type="PROSITE" id="PS50135"/>
    </source>
</evidence>
<feature type="domain" description="SANT" evidence="8">
    <location>
        <begin position="64"/>
        <end position="116"/>
    </location>
</feature>
<dbReference type="InterPro" id="IPR043145">
    <property type="entry name" value="Znf_ZZ_sf"/>
</dbReference>
<dbReference type="SMART" id="SM00291">
    <property type="entry name" value="ZnF_ZZ"/>
    <property type="match status" value="1"/>
</dbReference>
<dbReference type="PROSITE" id="PS51294">
    <property type="entry name" value="HTH_MYB"/>
    <property type="match status" value="1"/>
</dbReference>
<dbReference type="Pfam" id="PF25299">
    <property type="entry name" value="ZZ_ADA2"/>
    <property type="match status" value="1"/>
</dbReference>
<dbReference type="GO" id="GO:0003682">
    <property type="term" value="F:chromatin binding"/>
    <property type="evidence" value="ECO:0007669"/>
    <property type="project" value="TreeGrafter"/>
</dbReference>
<evidence type="ECO:0000259" key="6">
    <source>
        <dbReference type="PROSITE" id="PS50090"/>
    </source>
</evidence>
<comment type="caution">
    <text evidence="10">The sequence shown here is derived from an EMBL/GenBank/DDBJ whole genome shotgun (WGS) entry which is preliminary data.</text>
</comment>
<dbReference type="Gene3D" id="1.10.10.60">
    <property type="entry name" value="Homeodomain-like"/>
    <property type="match status" value="1"/>
</dbReference>
<dbReference type="SUPFAM" id="SSF46689">
    <property type="entry name" value="Homeodomain-like"/>
    <property type="match status" value="2"/>
</dbReference>
<dbReference type="AlphaFoldDB" id="A0A9Q0L8U9"/>
<dbReference type="Pfam" id="PF00249">
    <property type="entry name" value="Myb_DNA-binding"/>
    <property type="match status" value="1"/>
</dbReference>
<feature type="domain" description="ZZ-type" evidence="7">
    <location>
        <begin position="6"/>
        <end position="62"/>
    </location>
</feature>
<feature type="domain" description="HTH myb-type" evidence="9">
    <location>
        <begin position="69"/>
        <end position="116"/>
    </location>
</feature>
<dbReference type="InterPro" id="IPR000433">
    <property type="entry name" value="Znf_ZZ"/>
</dbReference>
<dbReference type="PANTHER" id="PTHR12374:SF20">
    <property type="entry name" value="TRANSCRIPTIONAL ADAPTER 2-ALPHA"/>
    <property type="match status" value="1"/>
</dbReference>
<dbReference type="PANTHER" id="PTHR12374">
    <property type="entry name" value="TRANSCRIPTIONAL ADAPTOR 2 ADA2 -RELATED"/>
    <property type="match status" value="1"/>
</dbReference>
<dbReference type="Pfam" id="PF22941">
    <property type="entry name" value="TADA2A-like_3rd"/>
    <property type="match status" value="1"/>
</dbReference>
<dbReference type="GO" id="GO:0003713">
    <property type="term" value="F:transcription coactivator activity"/>
    <property type="evidence" value="ECO:0007669"/>
    <property type="project" value="TreeGrafter"/>
</dbReference>
<dbReference type="InterPro" id="IPR036388">
    <property type="entry name" value="WH-like_DNA-bd_sf"/>
</dbReference>
<keyword evidence="11" id="KW-1185">Reference proteome</keyword>
<keyword evidence="2 4" id="KW-0863">Zinc-finger</keyword>
<evidence type="ECO:0000259" key="9">
    <source>
        <dbReference type="PROSITE" id="PS51294"/>
    </source>
</evidence>
<evidence type="ECO:0000256" key="1">
    <source>
        <dbReference type="ARBA" id="ARBA00022723"/>
    </source>
</evidence>
<dbReference type="EMBL" id="JAPDFW010000114">
    <property type="protein sequence ID" value="KAJ5068477.1"/>
    <property type="molecule type" value="Genomic_DNA"/>
</dbReference>
<name>A0A9Q0L8U9_ANAIG</name>
<evidence type="ECO:0000259" key="8">
    <source>
        <dbReference type="PROSITE" id="PS51293"/>
    </source>
</evidence>
<dbReference type="GO" id="GO:0006338">
    <property type="term" value="P:chromatin remodeling"/>
    <property type="evidence" value="ECO:0007669"/>
    <property type="project" value="TreeGrafter"/>
</dbReference>
<reference evidence="10" key="1">
    <citation type="submission" date="2022-10" db="EMBL/GenBank/DDBJ databases">
        <title>Novel sulphate-reducing endosymbionts in the free-living metamonad Anaeramoeba.</title>
        <authorList>
            <person name="Jerlstrom-Hultqvist J."/>
            <person name="Cepicka I."/>
            <person name="Gallot-Lavallee L."/>
            <person name="Salas-Leiva D."/>
            <person name="Curtis B.A."/>
            <person name="Zahonova K."/>
            <person name="Pipaliya S."/>
            <person name="Dacks J."/>
            <person name="Roger A.J."/>
        </authorList>
    </citation>
    <scope>NUCLEOTIDE SEQUENCE</scope>
    <source>
        <strain evidence="10">BMAN</strain>
    </source>
</reference>
<dbReference type="SUPFAM" id="SSF57850">
    <property type="entry name" value="RING/U-box"/>
    <property type="match status" value="1"/>
</dbReference>
<feature type="domain" description="Myb-like" evidence="6">
    <location>
        <begin position="69"/>
        <end position="112"/>
    </location>
</feature>
<dbReference type="SMART" id="SM00717">
    <property type="entry name" value="SANT"/>
    <property type="match status" value="1"/>
</dbReference>
<accession>A0A9Q0L8U9</accession>
<protein>
    <submittedName>
        <fullName evidence="10">Transcriptional adapter 2-alpha</fullName>
    </submittedName>
</protein>
<dbReference type="PROSITE" id="PS01357">
    <property type="entry name" value="ZF_ZZ_1"/>
    <property type="match status" value="1"/>
</dbReference>
<evidence type="ECO:0000313" key="10">
    <source>
        <dbReference type="EMBL" id="KAJ5068477.1"/>
    </source>
</evidence>
<gene>
    <name evidence="10" type="ORF">M0811_02410</name>
</gene>
<dbReference type="CDD" id="cd00167">
    <property type="entry name" value="SANT"/>
    <property type="match status" value="1"/>
</dbReference>
<dbReference type="PROSITE" id="PS51293">
    <property type="entry name" value="SANT"/>
    <property type="match status" value="1"/>
</dbReference>
<dbReference type="OrthoDB" id="270417at2759"/>
<dbReference type="GO" id="GO:0005634">
    <property type="term" value="C:nucleus"/>
    <property type="evidence" value="ECO:0007669"/>
    <property type="project" value="TreeGrafter"/>
</dbReference>
<dbReference type="GO" id="GO:0008270">
    <property type="term" value="F:zinc ion binding"/>
    <property type="evidence" value="ECO:0007669"/>
    <property type="project" value="UniProtKB-KW"/>
</dbReference>
<dbReference type="Gene3D" id="3.30.60.90">
    <property type="match status" value="1"/>
</dbReference>
<organism evidence="10 11">
    <name type="scientific">Anaeramoeba ignava</name>
    <name type="common">Anaerobic marine amoeba</name>
    <dbReference type="NCBI Taxonomy" id="1746090"/>
    <lineage>
        <taxon>Eukaryota</taxon>
        <taxon>Metamonada</taxon>
        <taxon>Anaeramoebidae</taxon>
        <taxon>Anaeramoeba</taxon>
    </lineage>
</organism>
<evidence type="ECO:0000313" key="11">
    <source>
        <dbReference type="Proteomes" id="UP001149090"/>
    </source>
</evidence>
<evidence type="ECO:0000256" key="3">
    <source>
        <dbReference type="ARBA" id="ARBA00022833"/>
    </source>
</evidence>
<dbReference type="Gene3D" id="1.10.10.10">
    <property type="entry name" value="Winged helix-like DNA-binding domain superfamily/Winged helix DNA-binding domain"/>
    <property type="match status" value="1"/>
</dbReference>
<evidence type="ECO:0000256" key="2">
    <source>
        <dbReference type="ARBA" id="ARBA00022771"/>
    </source>
</evidence>
<feature type="region of interest" description="Disordered" evidence="5">
    <location>
        <begin position="323"/>
        <end position="353"/>
    </location>
</feature>
<dbReference type="InterPro" id="IPR055141">
    <property type="entry name" value="TADA2A_B-like_dom"/>
</dbReference>
<dbReference type="InterPro" id="IPR041983">
    <property type="entry name" value="ADA2-like_ZZ"/>
</dbReference>
<dbReference type="InterPro" id="IPR017930">
    <property type="entry name" value="Myb_dom"/>
</dbReference>